<protein>
    <submittedName>
        <fullName evidence="1">Uncharacterized protein</fullName>
    </submittedName>
</protein>
<dbReference type="Proteomes" id="UP000000593">
    <property type="component" value="Chromosome 2"/>
</dbReference>
<dbReference type="STRING" id="298386.PBPRB1393"/>
<organism evidence="1 2">
    <name type="scientific">Photobacterium profundum (strain SS9)</name>
    <dbReference type="NCBI Taxonomy" id="298386"/>
    <lineage>
        <taxon>Bacteria</taxon>
        <taxon>Pseudomonadati</taxon>
        <taxon>Pseudomonadota</taxon>
        <taxon>Gammaproteobacteria</taxon>
        <taxon>Vibrionales</taxon>
        <taxon>Vibrionaceae</taxon>
        <taxon>Photobacterium</taxon>
    </lineage>
</organism>
<evidence type="ECO:0000313" key="2">
    <source>
        <dbReference type="Proteomes" id="UP000000593"/>
    </source>
</evidence>
<accession>Q6LHH0</accession>
<dbReference type="HOGENOM" id="CLU_1979476_0_0_6"/>
<dbReference type="EMBL" id="CR378679">
    <property type="protein sequence ID" value="CAG23260.1"/>
    <property type="molecule type" value="Genomic_DNA"/>
</dbReference>
<keyword evidence="2" id="KW-1185">Reference proteome</keyword>
<gene>
    <name evidence="1" type="ordered locus">PBPRB1393</name>
</gene>
<dbReference type="AlphaFoldDB" id="Q6LHH0"/>
<name>Q6LHH0_PHOPR</name>
<reference evidence="2" key="1">
    <citation type="journal article" date="2005" name="Science">
        <title>Life at depth: Photobacterium profundum genome sequence and expression analysis.</title>
        <authorList>
            <person name="Vezzi A."/>
            <person name="Campanaro S."/>
            <person name="D'Angelo M."/>
            <person name="Simonato F."/>
            <person name="Vitulo N."/>
            <person name="Lauro F.M."/>
            <person name="Cestaro A."/>
            <person name="Malacrida G."/>
            <person name="Simionati B."/>
            <person name="Cannata N."/>
            <person name="Romualdi C."/>
            <person name="Bartlett D.H."/>
            <person name="Valle G."/>
        </authorList>
    </citation>
    <scope>NUCLEOTIDE SEQUENCE [LARGE SCALE GENOMIC DNA]</scope>
    <source>
        <strain evidence="2">ATCC BAA-1253 / SS9</strain>
    </source>
</reference>
<dbReference type="KEGG" id="ppr:PBPRB1393"/>
<proteinExistence type="predicted"/>
<sequence>MTEALLSGFLGTLVGLLIGNRFALGRDKRKEYNIVMPVRTKLIKGLVDLESGYYSNPLSTNDLIMLKANLSTRQIKPIEKLFIIHQDTARSAGKSDVFGNYLFIGDGLQNLTVASKNLLAVVLRLK</sequence>
<evidence type="ECO:0000313" key="1">
    <source>
        <dbReference type="EMBL" id="CAG23260.1"/>
    </source>
</evidence>
<dbReference type="RefSeq" id="WP_011221436.1">
    <property type="nucleotide sequence ID" value="NC_006371.1"/>
</dbReference>